<dbReference type="AlphaFoldDB" id="A0A0C2MRS4"/>
<organism evidence="3 4">
    <name type="scientific">Thelohanellus kitauei</name>
    <name type="common">Myxosporean</name>
    <dbReference type="NCBI Taxonomy" id="669202"/>
    <lineage>
        <taxon>Eukaryota</taxon>
        <taxon>Metazoa</taxon>
        <taxon>Cnidaria</taxon>
        <taxon>Myxozoa</taxon>
        <taxon>Myxosporea</taxon>
        <taxon>Bivalvulida</taxon>
        <taxon>Platysporina</taxon>
        <taxon>Myxobolidae</taxon>
        <taxon>Thelohanellus</taxon>
    </lineage>
</organism>
<dbReference type="Proteomes" id="UP000031668">
    <property type="component" value="Unassembled WGS sequence"/>
</dbReference>
<dbReference type="InterPro" id="IPR052775">
    <property type="entry name" value="IUN_hydrolase"/>
</dbReference>
<dbReference type="OMA" id="IFSAYEQ"/>
<dbReference type="Gene3D" id="3.90.245.10">
    <property type="entry name" value="Ribonucleoside hydrolase-like"/>
    <property type="match status" value="1"/>
</dbReference>
<dbReference type="OrthoDB" id="432381at2759"/>
<comment type="similarity">
    <text evidence="1">Belongs to the IUNH family.</text>
</comment>
<reference evidence="3 4" key="1">
    <citation type="journal article" date="2014" name="Genome Biol. Evol.">
        <title>The genome of the myxosporean Thelohanellus kitauei shows adaptations to nutrient acquisition within its fish host.</title>
        <authorList>
            <person name="Yang Y."/>
            <person name="Xiong J."/>
            <person name="Zhou Z."/>
            <person name="Huo F."/>
            <person name="Miao W."/>
            <person name="Ran C."/>
            <person name="Liu Y."/>
            <person name="Zhang J."/>
            <person name="Feng J."/>
            <person name="Wang M."/>
            <person name="Wang M."/>
            <person name="Wang L."/>
            <person name="Yao B."/>
        </authorList>
    </citation>
    <scope>NUCLEOTIDE SEQUENCE [LARGE SCALE GENOMIC DNA]</scope>
    <source>
        <strain evidence="3">Wuqing</strain>
    </source>
</reference>
<dbReference type="GO" id="GO:0016799">
    <property type="term" value="F:hydrolase activity, hydrolyzing N-glycosyl compounds"/>
    <property type="evidence" value="ECO:0007669"/>
    <property type="project" value="InterPro"/>
</dbReference>
<gene>
    <name evidence="3" type="ORF">RF11_15725</name>
</gene>
<evidence type="ECO:0000313" key="3">
    <source>
        <dbReference type="EMBL" id="KII69941.1"/>
    </source>
</evidence>
<protein>
    <submittedName>
        <fullName evidence="3">Uridine nucleosidase 1</fullName>
    </submittedName>
</protein>
<dbReference type="PANTHER" id="PTHR46190">
    <property type="entry name" value="SI:CH211-201H21.5-RELATED"/>
    <property type="match status" value="1"/>
</dbReference>
<dbReference type="SUPFAM" id="SSF53590">
    <property type="entry name" value="Nucleoside hydrolase"/>
    <property type="match status" value="1"/>
</dbReference>
<dbReference type="EMBL" id="JWZT01002253">
    <property type="protein sequence ID" value="KII69941.1"/>
    <property type="molecule type" value="Genomic_DNA"/>
</dbReference>
<name>A0A0C2MRS4_THEKT</name>
<dbReference type="InterPro" id="IPR036452">
    <property type="entry name" value="Ribo_hydro-like"/>
</dbReference>
<dbReference type="InterPro" id="IPR001910">
    <property type="entry name" value="Inosine/uridine_hydrolase_dom"/>
</dbReference>
<comment type="caution">
    <text evidence="3">The sequence shown here is derived from an EMBL/GenBank/DDBJ whole genome shotgun (WGS) entry which is preliminary data.</text>
</comment>
<proteinExistence type="inferred from homology"/>
<dbReference type="Pfam" id="PF01156">
    <property type="entry name" value="IU_nuc_hydro"/>
    <property type="match status" value="1"/>
</dbReference>
<feature type="domain" description="Inosine/uridine-preferring nucleoside hydrolase" evidence="2">
    <location>
        <begin position="3"/>
        <end position="312"/>
    </location>
</feature>
<evidence type="ECO:0000259" key="2">
    <source>
        <dbReference type="Pfam" id="PF01156"/>
    </source>
</evidence>
<evidence type="ECO:0000313" key="4">
    <source>
        <dbReference type="Proteomes" id="UP000031668"/>
    </source>
</evidence>
<dbReference type="PANTHER" id="PTHR46190:SF1">
    <property type="entry name" value="SI:CH211-201H21.5"/>
    <property type="match status" value="1"/>
</dbReference>
<accession>A0A0C2MRS4</accession>
<evidence type="ECO:0000256" key="1">
    <source>
        <dbReference type="ARBA" id="ARBA00009176"/>
    </source>
</evidence>
<sequence>MKVIVDTDVGIDDALALIFLSACKEVEIIAVTLVQGNAEIETITSNIEGIFTFLGEKSIPIYKCGVYNMAGKGTFKKGNLVKNDGYFGSNALGGINLPHQNVTACDKMSSVEALIHYSKIYPKEIHSIFIGPLTNLALATLIDNKFASRLASILIMGSDRSELKTEPKQEEFNARSDALAYKILKKCISPLDTQVTIVDRATCSSSLLPFSLIDELKVIKSRKYKPSKHIDLFDIFTNKNNKYIKKSYLEGGLLIADLLVAVGSIFPRVFTKYQRAFITKVEILGENCGRVTFQNHSDGNVNLVTEINTEELSKIIVDTLSIQN</sequence>
<keyword evidence="4" id="KW-1185">Reference proteome</keyword>